<name>A0A2U3QK52_9BACT</name>
<dbReference type="InterPro" id="IPR045116">
    <property type="entry name" value="Clp1/Grc3"/>
</dbReference>
<dbReference type="Gene3D" id="3.40.50.300">
    <property type="entry name" value="P-loop containing nucleotide triphosphate hydrolases"/>
    <property type="match status" value="1"/>
</dbReference>
<organism evidence="6 7">
    <name type="scientific">Candidatus Sulfobium mesophilum</name>
    <dbReference type="NCBI Taxonomy" id="2016548"/>
    <lineage>
        <taxon>Bacteria</taxon>
        <taxon>Pseudomonadati</taxon>
        <taxon>Nitrospirota</taxon>
        <taxon>Nitrospiria</taxon>
        <taxon>Nitrospirales</taxon>
        <taxon>Nitrospiraceae</taxon>
        <taxon>Candidatus Sulfobium</taxon>
    </lineage>
</organism>
<keyword evidence="1" id="KW-0808">Transferase</keyword>
<evidence type="ECO:0000256" key="2">
    <source>
        <dbReference type="ARBA" id="ARBA00022741"/>
    </source>
</evidence>
<dbReference type="Pfam" id="PF16575">
    <property type="entry name" value="CLP1_P"/>
    <property type="match status" value="1"/>
</dbReference>
<dbReference type="InterPro" id="IPR027417">
    <property type="entry name" value="P-loop_NTPase"/>
</dbReference>
<sequence>MDISPEPGWDRLIRFLRVEQGIVMLLGETDSGKTTLARYIVESLIERHLPVALIDSDIGQSAIGLPGTISVKIFRHHKDLEDFGCERMTFLGFTNPATVTPLMVDMTRYMTLIGRRRAGVGVVDTTGLVTGKLGKVLKIAKIRAIRPKHVVAIQKENELEEILSLIREAKIHRLRVSSVAKRRSAAARRAYRKRKLQDYFKTGSQCERIFDSKDVQFLYRGRPFFLGEKEMPDGAIIGLNHDNNTLALGVIKGIEGRSVLLQAPLRSLRGINRVVSGDMTMA</sequence>
<proteinExistence type="predicted"/>
<dbReference type="GO" id="GO:0006396">
    <property type="term" value="P:RNA processing"/>
    <property type="evidence" value="ECO:0007669"/>
    <property type="project" value="InterPro"/>
</dbReference>
<dbReference type="GO" id="GO:0005524">
    <property type="term" value="F:ATP binding"/>
    <property type="evidence" value="ECO:0007669"/>
    <property type="project" value="UniProtKB-KW"/>
</dbReference>
<dbReference type="OrthoDB" id="9783961at2"/>
<evidence type="ECO:0000256" key="1">
    <source>
        <dbReference type="ARBA" id="ARBA00022679"/>
    </source>
</evidence>
<keyword evidence="3" id="KW-0418">Kinase</keyword>
<evidence type="ECO:0000259" key="5">
    <source>
        <dbReference type="Pfam" id="PF16575"/>
    </source>
</evidence>
<dbReference type="PANTHER" id="PTHR12755">
    <property type="entry name" value="CLEAVAGE/POLYADENYLATION FACTOR IA SUBUNIT CLP1P"/>
    <property type="match status" value="1"/>
</dbReference>
<dbReference type="AlphaFoldDB" id="A0A2U3QK52"/>
<dbReference type="EMBL" id="OUUY01000120">
    <property type="protein sequence ID" value="SPQ01793.1"/>
    <property type="molecule type" value="Genomic_DNA"/>
</dbReference>
<dbReference type="SUPFAM" id="SSF52540">
    <property type="entry name" value="P-loop containing nucleoside triphosphate hydrolases"/>
    <property type="match status" value="1"/>
</dbReference>
<keyword evidence="2" id="KW-0547">Nucleotide-binding</keyword>
<gene>
    <name evidence="6" type="ORF">NBG4_700008</name>
</gene>
<evidence type="ECO:0000256" key="3">
    <source>
        <dbReference type="ARBA" id="ARBA00022777"/>
    </source>
</evidence>
<reference evidence="7" key="1">
    <citation type="submission" date="2018-03" db="EMBL/GenBank/DDBJ databases">
        <authorList>
            <person name="Zecchin S."/>
        </authorList>
    </citation>
    <scope>NUCLEOTIDE SEQUENCE [LARGE SCALE GENOMIC DNA]</scope>
</reference>
<feature type="domain" description="Clp1 P-loop" evidence="5">
    <location>
        <begin position="27"/>
        <end position="201"/>
    </location>
</feature>
<dbReference type="PANTHER" id="PTHR12755:SF3">
    <property type="entry name" value="POLYNUCLEOTIDE 5'-HYDROXYL-KINASE NOL9"/>
    <property type="match status" value="1"/>
</dbReference>
<accession>A0A2U3QK52</accession>
<evidence type="ECO:0000313" key="7">
    <source>
        <dbReference type="Proteomes" id="UP000245125"/>
    </source>
</evidence>
<dbReference type="Proteomes" id="UP000245125">
    <property type="component" value="Unassembled WGS sequence"/>
</dbReference>
<keyword evidence="4" id="KW-0067">ATP-binding</keyword>
<evidence type="ECO:0000256" key="4">
    <source>
        <dbReference type="ARBA" id="ARBA00022840"/>
    </source>
</evidence>
<dbReference type="InterPro" id="IPR032319">
    <property type="entry name" value="CLP1_P"/>
</dbReference>
<dbReference type="GO" id="GO:0051731">
    <property type="term" value="F:polynucleotide 5'-hydroxyl-kinase activity"/>
    <property type="evidence" value="ECO:0007669"/>
    <property type="project" value="InterPro"/>
</dbReference>
<evidence type="ECO:0000313" key="6">
    <source>
        <dbReference type="EMBL" id="SPQ01793.1"/>
    </source>
</evidence>
<keyword evidence="7" id="KW-1185">Reference proteome</keyword>
<protein>
    <submittedName>
        <fullName evidence="6">GTPase or GTP-binding protein-like protein</fullName>
    </submittedName>
</protein>